<dbReference type="SMART" id="SM00389">
    <property type="entry name" value="HOX"/>
    <property type="match status" value="1"/>
</dbReference>
<reference evidence="8 9" key="1">
    <citation type="journal article" date="2007" name="Science">
        <title>Sea anemone genome reveals ancestral eumetazoan gene repertoire and genomic organization.</title>
        <authorList>
            <person name="Putnam N.H."/>
            <person name="Srivastava M."/>
            <person name="Hellsten U."/>
            <person name="Dirks B."/>
            <person name="Chapman J."/>
            <person name="Salamov A."/>
            <person name="Terry A."/>
            <person name="Shapiro H."/>
            <person name="Lindquist E."/>
            <person name="Kapitonov V.V."/>
            <person name="Jurka J."/>
            <person name="Genikhovich G."/>
            <person name="Grigoriev I.V."/>
            <person name="Lucas S.M."/>
            <person name="Steele R.E."/>
            <person name="Finnerty J.R."/>
            <person name="Technau U."/>
            <person name="Martindale M.Q."/>
            <person name="Rokhsar D.S."/>
        </authorList>
    </citation>
    <scope>NUCLEOTIDE SEQUENCE [LARGE SCALE GENOMIC DNA]</scope>
    <source>
        <strain evidence="9">CH2 X CH6</strain>
    </source>
</reference>
<dbReference type="InterPro" id="IPR017970">
    <property type="entry name" value="Homeobox_CS"/>
</dbReference>
<feature type="domain" description="Homeobox" evidence="7">
    <location>
        <begin position="1"/>
        <end position="57"/>
    </location>
</feature>
<accession>A7RNQ9</accession>
<dbReference type="PROSITE" id="PS00027">
    <property type="entry name" value="HOMEOBOX_1"/>
    <property type="match status" value="1"/>
</dbReference>
<organism evidence="8 9">
    <name type="scientific">Nematostella vectensis</name>
    <name type="common">Starlet sea anemone</name>
    <dbReference type="NCBI Taxonomy" id="45351"/>
    <lineage>
        <taxon>Eukaryota</taxon>
        <taxon>Metazoa</taxon>
        <taxon>Cnidaria</taxon>
        <taxon>Anthozoa</taxon>
        <taxon>Hexacorallia</taxon>
        <taxon>Actiniaria</taxon>
        <taxon>Edwardsiidae</taxon>
        <taxon>Nematostella</taxon>
    </lineage>
</organism>
<dbReference type="InterPro" id="IPR020479">
    <property type="entry name" value="HD_metazoa"/>
</dbReference>
<dbReference type="Proteomes" id="UP000001593">
    <property type="component" value="Unassembled WGS sequence"/>
</dbReference>
<keyword evidence="3 5" id="KW-0371">Homeobox</keyword>
<dbReference type="PROSITE" id="PS50071">
    <property type="entry name" value="HOMEOBOX_2"/>
    <property type="match status" value="1"/>
</dbReference>
<sequence length="57" mass="6979">KKNRSSFSAEQVFRLEKTFELQQYLGTKERQQLALALNMTDNQVKTWFQNRRMKQKR</sequence>
<evidence type="ECO:0000313" key="8">
    <source>
        <dbReference type="EMBL" id="EDO46971.1"/>
    </source>
</evidence>
<dbReference type="PANTHER" id="PTHR24333:SF5">
    <property type="entry name" value="VENT HOMEOBOX"/>
    <property type="match status" value="1"/>
</dbReference>
<feature type="non-terminal residue" evidence="8">
    <location>
        <position position="57"/>
    </location>
</feature>
<dbReference type="InParanoid" id="A7RNQ9"/>
<dbReference type="InterPro" id="IPR001356">
    <property type="entry name" value="HD"/>
</dbReference>
<evidence type="ECO:0000256" key="5">
    <source>
        <dbReference type="PROSITE-ProRule" id="PRU00108"/>
    </source>
</evidence>
<evidence type="ECO:0000259" key="7">
    <source>
        <dbReference type="PROSITE" id="PS50071"/>
    </source>
</evidence>
<dbReference type="OMA" id="FPMARRI"/>
<dbReference type="GO" id="GO:0000981">
    <property type="term" value="F:DNA-binding transcription factor activity, RNA polymerase II-specific"/>
    <property type="evidence" value="ECO:0007669"/>
    <property type="project" value="InterPro"/>
</dbReference>
<dbReference type="EMBL" id="DS469523">
    <property type="protein sequence ID" value="EDO46971.1"/>
    <property type="molecule type" value="Genomic_DNA"/>
</dbReference>
<dbReference type="Gene3D" id="1.10.10.60">
    <property type="entry name" value="Homeodomain-like"/>
    <property type="match status" value="1"/>
</dbReference>
<dbReference type="GO" id="GO:0005634">
    <property type="term" value="C:nucleus"/>
    <property type="evidence" value="ECO:0007669"/>
    <property type="project" value="UniProtKB-SubCell"/>
</dbReference>
<dbReference type="SUPFAM" id="SSF46689">
    <property type="entry name" value="Homeodomain-like"/>
    <property type="match status" value="1"/>
</dbReference>
<dbReference type="InterPro" id="IPR009057">
    <property type="entry name" value="Homeodomain-like_sf"/>
</dbReference>
<evidence type="ECO:0000256" key="4">
    <source>
        <dbReference type="ARBA" id="ARBA00023242"/>
    </source>
</evidence>
<dbReference type="PRINTS" id="PR00024">
    <property type="entry name" value="HOMEOBOX"/>
</dbReference>
<dbReference type="InterPro" id="IPR050848">
    <property type="entry name" value="Homeobox_TF"/>
</dbReference>
<keyword evidence="4 5" id="KW-0539">Nucleus</keyword>
<dbReference type="AlphaFoldDB" id="A7RNQ9"/>
<evidence type="ECO:0000256" key="1">
    <source>
        <dbReference type="ARBA" id="ARBA00004123"/>
    </source>
</evidence>
<keyword evidence="9" id="KW-1185">Reference proteome</keyword>
<evidence type="ECO:0000256" key="6">
    <source>
        <dbReference type="RuleBase" id="RU000682"/>
    </source>
</evidence>
<protein>
    <recommendedName>
        <fullName evidence="7">Homeobox domain-containing protein</fullName>
    </recommendedName>
</protein>
<keyword evidence="2 5" id="KW-0238">DNA-binding</keyword>
<dbReference type="PANTHER" id="PTHR24333">
    <property type="entry name" value="HOMEO BOX HB9 LIKE A-RELATED"/>
    <property type="match status" value="1"/>
</dbReference>
<dbReference type="GO" id="GO:0003677">
    <property type="term" value="F:DNA binding"/>
    <property type="evidence" value="ECO:0007669"/>
    <property type="project" value="UniProtKB-UniRule"/>
</dbReference>
<dbReference type="Pfam" id="PF00046">
    <property type="entry name" value="Homeodomain"/>
    <property type="match status" value="1"/>
</dbReference>
<proteinExistence type="predicted"/>
<dbReference type="eggNOG" id="KOG0491">
    <property type="taxonomic scope" value="Eukaryota"/>
</dbReference>
<dbReference type="STRING" id="45351.A7RNQ9"/>
<comment type="subcellular location">
    <subcellularLocation>
        <location evidence="1 5 6">Nucleus</location>
    </subcellularLocation>
</comment>
<name>A7RNQ9_NEMVE</name>
<feature type="non-terminal residue" evidence="8">
    <location>
        <position position="1"/>
    </location>
</feature>
<dbReference type="CDD" id="cd00086">
    <property type="entry name" value="homeodomain"/>
    <property type="match status" value="1"/>
</dbReference>
<dbReference type="HOGENOM" id="CLU_049543_10_1_1"/>
<evidence type="ECO:0000256" key="3">
    <source>
        <dbReference type="ARBA" id="ARBA00023155"/>
    </source>
</evidence>
<gene>
    <name evidence="8" type="ORF">NEMVEDRAFT_v1g69052</name>
</gene>
<evidence type="ECO:0000313" key="9">
    <source>
        <dbReference type="Proteomes" id="UP000001593"/>
    </source>
</evidence>
<evidence type="ECO:0000256" key="2">
    <source>
        <dbReference type="ARBA" id="ARBA00023125"/>
    </source>
</evidence>
<dbReference type="PhylomeDB" id="A7RNQ9"/>